<gene>
    <name evidence="1" type="ORF">CANTADRAFT_51951</name>
</gene>
<evidence type="ECO:0000313" key="1">
    <source>
        <dbReference type="EMBL" id="ODV79415.1"/>
    </source>
</evidence>
<organism evidence="1 2">
    <name type="scientific">Suhomyces tanzawaensis NRRL Y-17324</name>
    <dbReference type="NCBI Taxonomy" id="984487"/>
    <lineage>
        <taxon>Eukaryota</taxon>
        <taxon>Fungi</taxon>
        <taxon>Dikarya</taxon>
        <taxon>Ascomycota</taxon>
        <taxon>Saccharomycotina</taxon>
        <taxon>Pichiomycetes</taxon>
        <taxon>Debaryomycetaceae</taxon>
        <taxon>Suhomyces</taxon>
    </lineage>
</organism>
<dbReference type="InterPro" id="IPR036249">
    <property type="entry name" value="Thioredoxin-like_sf"/>
</dbReference>
<name>A0A1E4SIT0_9ASCO</name>
<dbReference type="SUPFAM" id="SSF52833">
    <property type="entry name" value="Thioredoxin-like"/>
    <property type="match status" value="1"/>
</dbReference>
<dbReference type="Proteomes" id="UP000094285">
    <property type="component" value="Unassembled WGS sequence"/>
</dbReference>
<evidence type="ECO:0000313" key="2">
    <source>
        <dbReference type="Proteomes" id="UP000094285"/>
    </source>
</evidence>
<accession>A0A1E4SIT0</accession>
<keyword evidence="2" id="KW-1185">Reference proteome</keyword>
<dbReference type="EMBL" id="KV453912">
    <property type="protein sequence ID" value="ODV79415.1"/>
    <property type="molecule type" value="Genomic_DNA"/>
</dbReference>
<reference evidence="2" key="1">
    <citation type="submission" date="2016-05" db="EMBL/GenBank/DDBJ databases">
        <title>Comparative genomics of biotechnologically important yeasts.</title>
        <authorList>
            <consortium name="DOE Joint Genome Institute"/>
            <person name="Riley R."/>
            <person name="Haridas S."/>
            <person name="Wolfe K.H."/>
            <person name="Lopes M.R."/>
            <person name="Hittinger C.T."/>
            <person name="Goker M."/>
            <person name="Salamov A."/>
            <person name="Wisecaver J."/>
            <person name="Long T.M."/>
            <person name="Aerts A.L."/>
            <person name="Barry K."/>
            <person name="Choi C."/>
            <person name="Clum A."/>
            <person name="Coughlan A.Y."/>
            <person name="Deshpande S."/>
            <person name="Douglass A.P."/>
            <person name="Hanson S.J."/>
            <person name="Klenk H.-P."/>
            <person name="Labutti K."/>
            <person name="Lapidus A."/>
            <person name="Lindquist E."/>
            <person name="Lipzen A."/>
            <person name="Meier-Kolthoff J.P."/>
            <person name="Ohm R.A."/>
            <person name="Otillar R.P."/>
            <person name="Pangilinan J."/>
            <person name="Peng Y."/>
            <person name="Rokas A."/>
            <person name="Rosa C.A."/>
            <person name="Scheuner C."/>
            <person name="Sibirny A.A."/>
            <person name="Slot J.C."/>
            <person name="Stielow J.B."/>
            <person name="Sun H."/>
            <person name="Kurtzman C.P."/>
            <person name="Blackwell M."/>
            <person name="Grigoriev I.V."/>
            <person name="Jeffries T.W."/>
        </authorList>
    </citation>
    <scope>NUCLEOTIDE SEQUENCE [LARGE SCALE GENOMIC DNA]</scope>
    <source>
        <strain evidence="2">NRRL Y-17324</strain>
    </source>
</reference>
<proteinExistence type="predicted"/>
<dbReference type="AlphaFoldDB" id="A0A1E4SIT0"/>
<dbReference type="OrthoDB" id="19690at2759"/>
<evidence type="ECO:0008006" key="3">
    <source>
        <dbReference type="Google" id="ProtNLM"/>
    </source>
</evidence>
<sequence>MFTTRAAILTRSVQPSTRLGFTRTFFNGWFKAWQTQKVIYPPKPQDFTTNNRIFEAYVQHANELHDYLLFKEPLLLNFTYADPKSNKVTQALFDVLSNRDKYPTETAVNLVNIMADTEGGRELMLDYGVGKIPSVVLLRKQIPVDRLVVDVDRFSEQDVIEWLRSIR</sequence>
<protein>
    <recommendedName>
        <fullName evidence="3">Thioredoxin-like protein</fullName>
    </recommendedName>
</protein>
<dbReference type="RefSeq" id="XP_020064537.1">
    <property type="nucleotide sequence ID" value="XM_020210017.1"/>
</dbReference>
<dbReference type="GeneID" id="30984153"/>